<organism evidence="3 4">
    <name type="scientific">Gordonia phage Mcklovin</name>
    <dbReference type="NCBI Taxonomy" id="2652881"/>
    <lineage>
        <taxon>Viruses</taxon>
        <taxon>Duplodnaviria</taxon>
        <taxon>Heunggongvirae</taxon>
        <taxon>Uroviricota</taxon>
        <taxon>Caudoviricetes</taxon>
        <taxon>Howevirus</taxon>
        <taxon>Howevirus mcklovin</taxon>
    </lineage>
</organism>
<protein>
    <submittedName>
        <fullName evidence="3">Toxin</fullName>
    </submittedName>
</protein>
<dbReference type="PANTHER" id="PTHR13504:SF38">
    <property type="entry name" value="FIDO DOMAIN-CONTAINING PROTEIN"/>
    <property type="match status" value="1"/>
</dbReference>
<dbReference type="Gene3D" id="1.10.3290.10">
    <property type="entry name" value="Fido-like domain"/>
    <property type="match status" value="1"/>
</dbReference>
<dbReference type="InterPro" id="IPR036597">
    <property type="entry name" value="Fido-like_dom_sf"/>
</dbReference>
<evidence type="ECO:0000313" key="4">
    <source>
        <dbReference type="Proteomes" id="UP000325891"/>
    </source>
</evidence>
<name>A0A5P8DCU8_9CAUD</name>
<feature type="region of interest" description="Disordered" evidence="1">
    <location>
        <begin position="394"/>
        <end position="420"/>
    </location>
</feature>
<accession>A0A5P8DCU8</accession>
<dbReference type="InterPro" id="IPR003812">
    <property type="entry name" value="Fido"/>
</dbReference>
<evidence type="ECO:0000256" key="1">
    <source>
        <dbReference type="SAM" id="MobiDB-lite"/>
    </source>
</evidence>
<proteinExistence type="predicted"/>
<dbReference type="PANTHER" id="PTHR13504">
    <property type="entry name" value="FIDO DOMAIN-CONTAINING PROTEIN DDB_G0283145"/>
    <property type="match status" value="1"/>
</dbReference>
<feature type="domain" description="Fido" evidence="2">
    <location>
        <begin position="119"/>
        <end position="273"/>
    </location>
</feature>
<gene>
    <name evidence="3" type="primary">33</name>
    <name evidence="3" type="ORF">SEA_MCKLOVIN_33</name>
</gene>
<dbReference type="InterPro" id="IPR040198">
    <property type="entry name" value="Fido_containing"/>
</dbReference>
<dbReference type="Pfam" id="PF02661">
    <property type="entry name" value="Fic"/>
    <property type="match status" value="1"/>
</dbReference>
<evidence type="ECO:0000259" key="2">
    <source>
        <dbReference type="PROSITE" id="PS51459"/>
    </source>
</evidence>
<sequence>MTSPGDYPYISFSFTTKNIPPDMWLALGEAMSKCQHLAGVPLKPKRAEDMSAIYLARGVQATTAIEGNTLTDDEVKQIVAKGSAKVGKSREYLEREVQNVLGAIRDIDTALRSGEKLPITRERLEALNFQILDGIPDKPEVVPGMVRQHNVGAGTYRAPQWQEVPALLDEFVRWINSLRTSVTPESDPSQRFVTALISAILAHLYIAWIHPFGNGNGRLARLIEVQILSESGVVPLVATNLLSDFYNKTRDAYYLALDAAQRDVVNFIRYALDGFLDEVRAQIEEVKAENIQIHWESYVYETFRGQPSTETRTRQRELALSMPDGQWLTARQITELTTRLAGLYAKVGPRTPTRDLNDLNKMGLVDRDRRHYRARRAVIRAFIPPTWEASHGPTLGEALADMTPTGKPSDPTLFDEDLDD</sequence>
<dbReference type="RefSeq" id="YP_010654974.1">
    <property type="nucleotide sequence ID" value="NC_070818.1"/>
</dbReference>
<dbReference type="SUPFAM" id="SSF140931">
    <property type="entry name" value="Fic-like"/>
    <property type="match status" value="1"/>
</dbReference>
<keyword evidence="4" id="KW-1185">Reference proteome</keyword>
<evidence type="ECO:0000313" key="3">
    <source>
        <dbReference type="EMBL" id="QFP96818.1"/>
    </source>
</evidence>
<dbReference type="EMBL" id="MN428055">
    <property type="protein sequence ID" value="QFP96818.1"/>
    <property type="molecule type" value="Genomic_DNA"/>
</dbReference>
<reference evidence="3 4" key="1">
    <citation type="submission" date="2019-09" db="EMBL/GenBank/DDBJ databases">
        <authorList>
            <person name="Silva M.P."/>
            <person name="Gonzalez K."/>
            <person name="Koka A.K."/>
            <person name="Cabrera L."/>
            <person name="Cambron D.A."/>
            <person name="Diaz-Ariza A.M."/>
            <person name="Escobar S.L."/>
            <person name="Gali A.E."/>
            <person name="Garcia A."/>
            <person name="Gonzalez K.S."/>
            <person name="Mejia V.A."/>
            <person name="Morales N.J."/>
            <person name="Puente P.E."/>
            <person name="Ramos S.M."/>
            <person name="Rivera A.M."/>
            <person name="Ruas A.M."/>
            <person name="Ruiz E.O."/>
            <person name="Rustin G.O."/>
            <person name="Santana P.N."/>
            <person name="Alonso A."/>
            <person name="Arias E."/>
            <person name="Boaretto D."/>
            <person name="Casey G.B."/>
            <person name="Fernandez S.D."/>
            <person name="Flores B.C."/>
            <person name="Gonzalez C.A."/>
            <person name="Hernandez L.A."/>
            <person name="Lormand T.I."/>
            <person name="Oro J.D."/>
            <person name="Pineiro L."/>
            <person name="Quintana A.E."/>
            <person name="Solorzano G.E."/>
            <person name="Waikel P.A."/>
            <person name="Dougan K.E."/>
            <person name="Rodriguez-Lanetty M."/>
            <person name="Ball S.L."/>
            <person name="Garlena R.A."/>
            <person name="Russell D.A."/>
            <person name="Pope W.H."/>
            <person name="Jacobs-Sera D."/>
            <person name="Hatfull G.F."/>
        </authorList>
    </citation>
    <scope>NUCLEOTIDE SEQUENCE [LARGE SCALE GENOMIC DNA]</scope>
</reference>
<dbReference type="Proteomes" id="UP000325891">
    <property type="component" value="Segment"/>
</dbReference>
<dbReference type="PROSITE" id="PS51459">
    <property type="entry name" value="FIDO"/>
    <property type="match status" value="1"/>
</dbReference>
<dbReference type="GeneID" id="77930827"/>
<dbReference type="KEGG" id="vg:77930827"/>